<dbReference type="PANTHER" id="PTHR10903">
    <property type="entry name" value="GTPASE, IMAP FAMILY MEMBER-RELATED"/>
    <property type="match status" value="1"/>
</dbReference>
<evidence type="ECO:0000259" key="4">
    <source>
        <dbReference type="PROSITE" id="PS51720"/>
    </source>
</evidence>
<dbReference type="OMA" id="VLNNENW"/>
<reference evidence="5 6" key="1">
    <citation type="submission" date="2018-03" db="EMBL/GenBank/DDBJ databases">
        <title>Finding Nemo's genes: A chromosome-scale reference assembly of the genome of the orange clownfish Amphiprion percula.</title>
        <authorList>
            <person name="Lehmann R."/>
        </authorList>
    </citation>
    <scope>NUCLEOTIDE SEQUENCE</scope>
</reference>
<proteinExistence type="inferred from homology"/>
<dbReference type="Pfam" id="PF04548">
    <property type="entry name" value="AIG1"/>
    <property type="match status" value="1"/>
</dbReference>
<keyword evidence="6" id="KW-1185">Reference proteome</keyword>
<evidence type="ECO:0000256" key="3">
    <source>
        <dbReference type="ARBA" id="ARBA00023134"/>
    </source>
</evidence>
<sequence length="265" mass="30652">CHMSSRINTLPNDLFRIVIIGGRWGGKSWSGNTILRKERFECGRTRTIQSEGRHGVVEGRKLTVVDTAGWSSSLFLTEIPEGDKQRFKLNPSKCPPGPNAFLLVIPIDSAFSVEQRKIVEDHMKLLGERVWRYTMVLFTCGDFLGGKTVEQHIESEGEALKWVIGRCKNRYHVFNNKEKTNTSQVSLLLEKIDEMVWHNNGNYYEIDEQIFKIIKEKQREVAERAQKRRTRAEEQRRHMITLIQGKCNSRCTQTNSEEYAFCQVG</sequence>
<dbReference type="Proteomes" id="UP000265080">
    <property type="component" value="Chromosome 2"/>
</dbReference>
<dbReference type="Ensembl" id="ENSAPET00000020704.1">
    <property type="protein sequence ID" value="ENSAPEP00000020161.1"/>
    <property type="gene ID" value="ENSAPEG00000014410.1"/>
</dbReference>
<dbReference type="GeneTree" id="ENSGT00940000162556"/>
<evidence type="ECO:0000313" key="6">
    <source>
        <dbReference type="Proteomes" id="UP000265080"/>
    </source>
</evidence>
<dbReference type="PROSITE" id="PS51720">
    <property type="entry name" value="G_AIG1"/>
    <property type="match status" value="1"/>
</dbReference>
<reference evidence="5" key="2">
    <citation type="submission" date="2025-08" db="UniProtKB">
        <authorList>
            <consortium name="Ensembl"/>
        </authorList>
    </citation>
    <scope>IDENTIFICATION</scope>
</reference>
<keyword evidence="3" id="KW-0342">GTP-binding</keyword>
<dbReference type="SUPFAM" id="SSF52540">
    <property type="entry name" value="P-loop containing nucleoside triphosphate hydrolases"/>
    <property type="match status" value="1"/>
</dbReference>
<dbReference type="InterPro" id="IPR027417">
    <property type="entry name" value="P-loop_NTPase"/>
</dbReference>
<feature type="domain" description="AIG1-type G" evidence="4">
    <location>
        <begin position="12"/>
        <end position="213"/>
    </location>
</feature>
<name>A0A3P8T6D8_AMPPE</name>
<dbReference type="InterPro" id="IPR045058">
    <property type="entry name" value="GIMA/IAN/Toc"/>
</dbReference>
<evidence type="ECO:0000313" key="5">
    <source>
        <dbReference type="Ensembl" id="ENSAPEP00000020161.1"/>
    </source>
</evidence>
<accession>A0A3P8T6D8</accession>
<dbReference type="InterPro" id="IPR006703">
    <property type="entry name" value="G_AIG1"/>
</dbReference>
<dbReference type="GO" id="GO:0005525">
    <property type="term" value="F:GTP binding"/>
    <property type="evidence" value="ECO:0007669"/>
    <property type="project" value="UniProtKB-KW"/>
</dbReference>
<protein>
    <recommendedName>
        <fullName evidence="4">AIG1-type G domain-containing protein</fullName>
    </recommendedName>
</protein>
<reference evidence="5" key="3">
    <citation type="submission" date="2025-09" db="UniProtKB">
        <authorList>
            <consortium name="Ensembl"/>
        </authorList>
    </citation>
    <scope>IDENTIFICATION</scope>
</reference>
<dbReference type="AlphaFoldDB" id="A0A3P8T6D8"/>
<evidence type="ECO:0000256" key="1">
    <source>
        <dbReference type="ARBA" id="ARBA00008535"/>
    </source>
</evidence>
<dbReference type="PANTHER" id="PTHR10903:SF107">
    <property type="entry name" value="GTPASE IMAP FAMILY MEMBER 4-LIKE-RELATED"/>
    <property type="match status" value="1"/>
</dbReference>
<dbReference type="Gene3D" id="3.40.50.300">
    <property type="entry name" value="P-loop containing nucleotide triphosphate hydrolases"/>
    <property type="match status" value="1"/>
</dbReference>
<dbReference type="FunFam" id="3.40.50.300:FF:001809">
    <property type="entry name" value="Si:ch1073-365p7.2"/>
    <property type="match status" value="1"/>
</dbReference>
<keyword evidence="2" id="KW-0547">Nucleotide-binding</keyword>
<organism evidence="5 6">
    <name type="scientific">Amphiprion percula</name>
    <name type="common">Orange clownfish</name>
    <name type="synonym">Lutjanus percula</name>
    <dbReference type="NCBI Taxonomy" id="161767"/>
    <lineage>
        <taxon>Eukaryota</taxon>
        <taxon>Metazoa</taxon>
        <taxon>Chordata</taxon>
        <taxon>Craniata</taxon>
        <taxon>Vertebrata</taxon>
        <taxon>Euteleostomi</taxon>
        <taxon>Actinopterygii</taxon>
        <taxon>Neopterygii</taxon>
        <taxon>Teleostei</taxon>
        <taxon>Neoteleostei</taxon>
        <taxon>Acanthomorphata</taxon>
        <taxon>Ovalentaria</taxon>
        <taxon>Pomacentridae</taxon>
        <taxon>Amphiprion</taxon>
    </lineage>
</organism>
<evidence type="ECO:0000256" key="2">
    <source>
        <dbReference type="ARBA" id="ARBA00022741"/>
    </source>
</evidence>
<comment type="similarity">
    <text evidence="1">Belongs to the TRAFAC class TrmE-Era-EngA-EngB-Septin-like GTPase superfamily. AIG1/Toc34/Toc159-like paraseptin GTPase family. IAN subfamily.</text>
</comment>